<dbReference type="Gene3D" id="3.90.550.10">
    <property type="entry name" value="Spore Coat Polysaccharide Biosynthesis Protein SpsA, Chain A"/>
    <property type="match status" value="1"/>
</dbReference>
<keyword evidence="3" id="KW-1133">Transmembrane helix</keyword>
<reference evidence="4" key="1">
    <citation type="submission" date="2021-03" db="EMBL/GenBank/DDBJ databases">
        <title>Draft genome sequence of rust myrtle Austropuccinia psidii MF-1, a brazilian biotype.</title>
        <authorList>
            <person name="Quecine M.C."/>
            <person name="Pachon D.M.R."/>
            <person name="Bonatelli M.L."/>
            <person name="Correr F.H."/>
            <person name="Franceschini L.M."/>
            <person name="Leite T.F."/>
            <person name="Margarido G.R.A."/>
            <person name="Almeida C.A."/>
            <person name="Ferrarezi J.A."/>
            <person name="Labate C.A."/>
        </authorList>
    </citation>
    <scope>NUCLEOTIDE SEQUENCE</scope>
    <source>
        <strain evidence="4">MF-1</strain>
    </source>
</reference>
<dbReference type="FunFam" id="3.90.550.10:FF:000051">
    <property type="entry name" value="Alpha-1,2-mannosyltransferase (Ktr4)"/>
    <property type="match status" value="1"/>
</dbReference>
<evidence type="ECO:0000256" key="2">
    <source>
        <dbReference type="ARBA" id="ARBA00022679"/>
    </source>
</evidence>
<dbReference type="GO" id="GO:0000026">
    <property type="term" value="F:alpha-1,2-mannosyltransferase activity"/>
    <property type="evidence" value="ECO:0007669"/>
    <property type="project" value="TreeGrafter"/>
</dbReference>
<sequence length="449" mass="53159">MNHLNDWLGLSRLPSKNQRSRKSSRILVLLLIASFVVLTIYFYYPSLDSLDHDLFQAHPVRNPLTPISKTNSSNLTLIPSQRWDTQANLEAGLEPSYSIQPETGLKYPPNLNPFLLNPFRRENATFVALVRNQDLQAIMSSMRAVEDRINRKLGYPWVFLNDKPFTKKFKRRVSSMTRSKLYFGQIPKEHWSYPSHVDQSKAAMARNQMKEQNVLYGESESYRHMCRFYSGFFFRHPLMLKFNYYWRVEPGVEYFCDVDFDPFQFMALNSLIYGFTISVYEIPQTIKTLWSATRDFIEKNPKYLHPQNSLGFLIDQDTSKGLNATYNRCHFWSNFEIGDMRFWRSKEYLDYFDYLDSMGGFFYERWGDAPIHSIAVSLFLPTRSIYQFDDIGYKHPPWSHCPKNRAEFHESGKCFCEPNESIDLHKYSCLRKWWKVRRDSMNSSMSNED</sequence>
<name>A0A9Q3BI38_9BASI</name>
<dbReference type="EMBL" id="AVOT02001198">
    <property type="protein sequence ID" value="MBW0466049.1"/>
    <property type="molecule type" value="Genomic_DNA"/>
</dbReference>
<dbReference type="GO" id="GO:0005794">
    <property type="term" value="C:Golgi apparatus"/>
    <property type="evidence" value="ECO:0007669"/>
    <property type="project" value="TreeGrafter"/>
</dbReference>
<evidence type="ECO:0000313" key="4">
    <source>
        <dbReference type="EMBL" id="MBW0466049.1"/>
    </source>
</evidence>
<dbReference type="OrthoDB" id="439943at2759"/>
<evidence type="ECO:0000313" key="5">
    <source>
        <dbReference type="Proteomes" id="UP000765509"/>
    </source>
</evidence>
<dbReference type="GO" id="GO:0006487">
    <property type="term" value="P:protein N-linked glycosylation"/>
    <property type="evidence" value="ECO:0007669"/>
    <property type="project" value="TreeGrafter"/>
</dbReference>
<accession>A0A9Q3BI38</accession>
<comment type="similarity">
    <text evidence="1">Belongs to the glycosyltransferase 15 family.</text>
</comment>
<evidence type="ECO:0008006" key="6">
    <source>
        <dbReference type="Google" id="ProtNLM"/>
    </source>
</evidence>
<dbReference type="GO" id="GO:0000032">
    <property type="term" value="P:cell wall mannoprotein biosynthetic process"/>
    <property type="evidence" value="ECO:0007669"/>
    <property type="project" value="TreeGrafter"/>
</dbReference>
<gene>
    <name evidence="4" type="ORF">O181_005764</name>
</gene>
<keyword evidence="3" id="KW-0472">Membrane</keyword>
<evidence type="ECO:0000256" key="1">
    <source>
        <dbReference type="ARBA" id="ARBA00007677"/>
    </source>
</evidence>
<evidence type="ECO:0000256" key="3">
    <source>
        <dbReference type="SAM" id="Phobius"/>
    </source>
</evidence>
<keyword evidence="5" id="KW-1185">Reference proteome</keyword>
<dbReference type="Pfam" id="PF01793">
    <property type="entry name" value="Glyco_transf_15"/>
    <property type="match status" value="1"/>
</dbReference>
<comment type="caution">
    <text evidence="4">The sequence shown here is derived from an EMBL/GenBank/DDBJ whole genome shotgun (WGS) entry which is preliminary data.</text>
</comment>
<dbReference type="PANTHER" id="PTHR31121:SF6">
    <property type="entry name" value="ALPHA-1,2 MANNOSYLTRANSFERASE KTR1"/>
    <property type="match status" value="1"/>
</dbReference>
<keyword evidence="3" id="KW-0812">Transmembrane</keyword>
<dbReference type="AlphaFoldDB" id="A0A9Q3BI38"/>
<dbReference type="PANTHER" id="PTHR31121">
    <property type="entry name" value="ALPHA-1,2 MANNOSYLTRANSFERASE KTR1"/>
    <property type="match status" value="1"/>
</dbReference>
<protein>
    <recommendedName>
        <fullName evidence="6">Glycosyltransferase family 15 protein</fullName>
    </recommendedName>
</protein>
<keyword evidence="2" id="KW-0808">Transferase</keyword>
<dbReference type="InterPro" id="IPR029044">
    <property type="entry name" value="Nucleotide-diphossugar_trans"/>
</dbReference>
<organism evidence="4 5">
    <name type="scientific">Austropuccinia psidii MF-1</name>
    <dbReference type="NCBI Taxonomy" id="1389203"/>
    <lineage>
        <taxon>Eukaryota</taxon>
        <taxon>Fungi</taxon>
        <taxon>Dikarya</taxon>
        <taxon>Basidiomycota</taxon>
        <taxon>Pucciniomycotina</taxon>
        <taxon>Pucciniomycetes</taxon>
        <taxon>Pucciniales</taxon>
        <taxon>Sphaerophragmiaceae</taxon>
        <taxon>Austropuccinia</taxon>
    </lineage>
</organism>
<dbReference type="Proteomes" id="UP000765509">
    <property type="component" value="Unassembled WGS sequence"/>
</dbReference>
<dbReference type="SUPFAM" id="SSF53448">
    <property type="entry name" value="Nucleotide-diphospho-sugar transferases"/>
    <property type="match status" value="1"/>
</dbReference>
<feature type="transmembrane region" description="Helical" evidence="3">
    <location>
        <begin position="26"/>
        <end position="44"/>
    </location>
</feature>
<proteinExistence type="inferred from homology"/>
<dbReference type="InterPro" id="IPR002685">
    <property type="entry name" value="Glyco_trans_15"/>
</dbReference>
<dbReference type="GO" id="GO:0016020">
    <property type="term" value="C:membrane"/>
    <property type="evidence" value="ECO:0007669"/>
    <property type="project" value="InterPro"/>
</dbReference>